<evidence type="ECO:0008006" key="4">
    <source>
        <dbReference type="Google" id="ProtNLM"/>
    </source>
</evidence>
<sequence>MKRTTVLPKVLDWCLLAVAITFLLSNLFFAHEQLRWLLTLFVAVLMGFCIPWLDRPPRATGLMLFFLGAVLLFLSGAPLEQWIRAYSQNMNLLMLFVLVPLLGMPLKYGHYTRHLSRLYHRHVTNRFRLYLLSGGLSLMFSPVLNLAAITMIKDVTPRSLTPSAEQALYMSLSRTYGLSLSWTPYFGTVILVLSLLNVSWPTIAPITLGFALTVFAVSCLMEYRRIVQGEGELFREPSTASNGQRVTQELAPTADGHLRKWDAKIVELVIILILLIAITIGIHEWFHLEMTLSVSLVSIFFPVLWTIYLKKWHRLLPGWRLYFRRVLPRIKNEIFLFMNAGFFGGAVVASGYGEVLPQILEGLTGNHPVGLIAWIGLTIILFPIMGIHPLVLPLIYAAVLPHAALPLHLLTITFVILASWSIALSISPFSAATLVVIRGTAYSNYQASVGWNWRFCLMGYGTMLVFAIVLHFLLR</sequence>
<feature type="transmembrane region" description="Helical" evidence="1">
    <location>
        <begin position="6"/>
        <end position="29"/>
    </location>
</feature>
<accession>A0A1Y3PRT8</accession>
<proteinExistence type="predicted"/>
<feature type="transmembrane region" description="Helical" evidence="1">
    <location>
        <begin position="409"/>
        <end position="431"/>
    </location>
</feature>
<dbReference type="EMBL" id="LZRT01000055">
    <property type="protein sequence ID" value="OUM88887.1"/>
    <property type="molecule type" value="Genomic_DNA"/>
</dbReference>
<keyword evidence="1" id="KW-1133">Transmembrane helix</keyword>
<protein>
    <recommendedName>
        <fullName evidence="4">C4-dicarboxylate ABC transporter</fullName>
    </recommendedName>
</protein>
<name>A0A1Y3PRT8_9BACI</name>
<feature type="transmembrane region" description="Helical" evidence="1">
    <location>
        <begin position="372"/>
        <end position="397"/>
    </location>
</feature>
<feature type="transmembrane region" description="Helical" evidence="1">
    <location>
        <begin position="451"/>
        <end position="474"/>
    </location>
</feature>
<gene>
    <name evidence="2" type="ORF">BAA01_16410</name>
</gene>
<evidence type="ECO:0000313" key="3">
    <source>
        <dbReference type="Proteomes" id="UP000196475"/>
    </source>
</evidence>
<feature type="transmembrane region" description="Helical" evidence="1">
    <location>
        <begin position="59"/>
        <end position="79"/>
    </location>
</feature>
<dbReference type="Proteomes" id="UP000196475">
    <property type="component" value="Unassembled WGS sequence"/>
</dbReference>
<comment type="caution">
    <text evidence="2">The sequence shown here is derived from an EMBL/GenBank/DDBJ whole genome shotgun (WGS) entry which is preliminary data.</text>
</comment>
<feature type="transmembrane region" description="Helical" evidence="1">
    <location>
        <begin position="36"/>
        <end position="53"/>
    </location>
</feature>
<feature type="transmembrane region" description="Helical" evidence="1">
    <location>
        <begin position="129"/>
        <end position="152"/>
    </location>
</feature>
<organism evidence="2 3">
    <name type="scientific">Bacillus thermozeamaize</name>
    <dbReference type="NCBI Taxonomy" id="230954"/>
    <lineage>
        <taxon>Bacteria</taxon>
        <taxon>Bacillati</taxon>
        <taxon>Bacillota</taxon>
        <taxon>Bacilli</taxon>
        <taxon>Bacillales</taxon>
        <taxon>Bacillaceae</taxon>
        <taxon>Bacillus</taxon>
    </lineage>
</organism>
<keyword evidence="1" id="KW-0472">Membrane</keyword>
<feature type="transmembrane region" description="Helical" evidence="1">
    <location>
        <begin position="91"/>
        <end position="109"/>
    </location>
</feature>
<feature type="transmembrane region" description="Helical" evidence="1">
    <location>
        <begin position="330"/>
        <end position="352"/>
    </location>
</feature>
<feature type="transmembrane region" description="Helical" evidence="1">
    <location>
        <begin position="202"/>
        <end position="221"/>
    </location>
</feature>
<dbReference type="AlphaFoldDB" id="A0A1Y3PRT8"/>
<evidence type="ECO:0000313" key="2">
    <source>
        <dbReference type="EMBL" id="OUM88887.1"/>
    </source>
</evidence>
<reference evidence="3" key="1">
    <citation type="submission" date="2016-06" db="EMBL/GenBank/DDBJ databases">
        <authorList>
            <person name="Nascimento L."/>
            <person name="Pereira R.V."/>
            <person name="Martins L.F."/>
            <person name="Quaggio R.B."/>
            <person name="Silva A.M."/>
            <person name="Setubal J.C."/>
        </authorList>
    </citation>
    <scope>NUCLEOTIDE SEQUENCE [LARGE SCALE GENOMIC DNA]</scope>
</reference>
<keyword evidence="1" id="KW-0812">Transmembrane</keyword>
<feature type="transmembrane region" description="Helical" evidence="1">
    <location>
        <begin position="265"/>
        <end position="286"/>
    </location>
</feature>
<evidence type="ECO:0000256" key="1">
    <source>
        <dbReference type="SAM" id="Phobius"/>
    </source>
</evidence>
<feature type="transmembrane region" description="Helical" evidence="1">
    <location>
        <begin position="292"/>
        <end position="309"/>
    </location>
</feature>